<evidence type="ECO:0000259" key="8">
    <source>
        <dbReference type="PROSITE" id="PS51153"/>
    </source>
</evidence>
<dbReference type="FunFam" id="3.80.10.10:FF:001428">
    <property type="entry name" value="Probable disease resistance protein At5g04720"/>
    <property type="match status" value="1"/>
</dbReference>
<proteinExistence type="inferred from homology"/>
<dbReference type="InterPro" id="IPR002182">
    <property type="entry name" value="NB-ARC"/>
</dbReference>
<evidence type="ECO:0000256" key="3">
    <source>
        <dbReference type="ARBA" id="ARBA00022737"/>
    </source>
</evidence>
<dbReference type="PROSITE" id="PS51153">
    <property type="entry name" value="RPW8"/>
    <property type="match status" value="1"/>
</dbReference>
<keyword evidence="5" id="KW-0611">Plant defense</keyword>
<accession>A0AAN9ETT9</accession>
<keyword evidence="6" id="KW-0067">ATP-binding</keyword>
<protein>
    <recommendedName>
        <fullName evidence="8">RPW8 domain-containing protein</fullName>
    </recommendedName>
</protein>
<reference evidence="9 10" key="1">
    <citation type="submission" date="2024-01" db="EMBL/GenBank/DDBJ databases">
        <title>The genomes of 5 underutilized Papilionoideae crops provide insights into root nodulation and disease resistance.</title>
        <authorList>
            <person name="Yuan L."/>
        </authorList>
    </citation>
    <scope>NUCLEOTIDE SEQUENCE [LARGE SCALE GENOMIC DNA]</scope>
    <source>
        <strain evidence="9">LY-2023</strain>
        <tissue evidence="9">Leaf</tissue>
    </source>
</reference>
<dbReference type="InterPro" id="IPR042197">
    <property type="entry name" value="Apaf_helical"/>
</dbReference>
<feature type="coiled-coil region" evidence="7">
    <location>
        <begin position="200"/>
        <end position="230"/>
    </location>
</feature>
<dbReference type="Pfam" id="PF00931">
    <property type="entry name" value="NB-ARC"/>
    <property type="match status" value="1"/>
</dbReference>
<dbReference type="Gene3D" id="3.40.50.300">
    <property type="entry name" value="P-loop containing nucleotide triphosphate hydrolases"/>
    <property type="match status" value="1"/>
</dbReference>
<dbReference type="GO" id="GO:0005524">
    <property type="term" value="F:ATP binding"/>
    <property type="evidence" value="ECO:0007669"/>
    <property type="project" value="UniProtKB-KW"/>
</dbReference>
<dbReference type="Proteomes" id="UP001359559">
    <property type="component" value="Unassembled WGS sequence"/>
</dbReference>
<dbReference type="PRINTS" id="PR00364">
    <property type="entry name" value="DISEASERSIST"/>
</dbReference>
<organism evidence="9 10">
    <name type="scientific">Clitoria ternatea</name>
    <name type="common">Butterfly pea</name>
    <dbReference type="NCBI Taxonomy" id="43366"/>
    <lineage>
        <taxon>Eukaryota</taxon>
        <taxon>Viridiplantae</taxon>
        <taxon>Streptophyta</taxon>
        <taxon>Embryophyta</taxon>
        <taxon>Tracheophyta</taxon>
        <taxon>Spermatophyta</taxon>
        <taxon>Magnoliopsida</taxon>
        <taxon>eudicotyledons</taxon>
        <taxon>Gunneridae</taxon>
        <taxon>Pentapetalae</taxon>
        <taxon>rosids</taxon>
        <taxon>fabids</taxon>
        <taxon>Fabales</taxon>
        <taxon>Fabaceae</taxon>
        <taxon>Papilionoideae</taxon>
        <taxon>50 kb inversion clade</taxon>
        <taxon>NPAAA clade</taxon>
        <taxon>indigoferoid/millettioid clade</taxon>
        <taxon>Phaseoleae</taxon>
        <taxon>Clitoria</taxon>
    </lineage>
</organism>
<keyword evidence="2" id="KW-0433">Leucine-rich repeat</keyword>
<dbReference type="InterPro" id="IPR008808">
    <property type="entry name" value="Powdery_mildew-R_dom"/>
</dbReference>
<dbReference type="GO" id="GO:0006952">
    <property type="term" value="P:defense response"/>
    <property type="evidence" value="ECO:0007669"/>
    <property type="project" value="UniProtKB-KW"/>
</dbReference>
<dbReference type="GO" id="GO:0043531">
    <property type="term" value="F:ADP binding"/>
    <property type="evidence" value="ECO:0007669"/>
    <property type="project" value="InterPro"/>
</dbReference>
<feature type="domain" description="RPW8" evidence="8">
    <location>
        <begin position="158"/>
        <end position="315"/>
    </location>
</feature>
<dbReference type="AlphaFoldDB" id="A0AAN9ETT9"/>
<evidence type="ECO:0000256" key="6">
    <source>
        <dbReference type="ARBA" id="ARBA00022840"/>
    </source>
</evidence>
<sequence>MFMNKMVKVKVLIITNYDLYRADIEKFELLDYLSELKRIRLEKVSIPFVSRTGVQLKNLQKLTFFMCNVNEAFKNGTIKISDVLPNLKDMNIDSCDVVELPAGLFGIVSLKKLSITNCDKFSTLPEEIRNLESLKLTSCSHLEDLPGSITRLHNLRFLDISDCQAIMAMVLDAVVGAVVGELLSAVLEMKEKAVKFRPTLEKLEETLKSLDKLVKQIDELNKKLDRPAEETKKLIDGMKRGRELVLKCNKVQWWNCCHKADYQGELQELDEFIVRFFNLDMQAQINRNGLETLVVVREIRAELTGNRRVELRGVCSPPQPPAFTVALDLPLMDLKIKLLREQVTVSLLTVTGTAGSGKSTLAKKFCWDEQVQDKFKENIFFVTFAKTPKLNTIVQRLYQHAGYQVPEFQSDEDAVNQLEHLLKQIGKSPILLVLDDVWPESVSLVDNFVFQIPNYIILVTSRFAIGRFGPPYVLKPLDEANAIELFRREASLDQTTSNVPDEVIKEIVRGCSGSPLALRVSGRTLSHQQPARIPAAVLVDIWAEFHHADDASAMEKIYELVNRNMADIVITRNIAGGIVDYNYHYVTQHGLLRDLAILQTNQEPTEKRKRLNINLSGNKLPEWWNAENEFHVAARILSLSTDEAFTSDWCNLQPTEVEVLVLNLREKKRTLPKFMNKMSKLEVLIITNYDFYQAEIENFELLDYLSELKRIRLEKVSIPFLSKTGVQLKNLQKFSFFMCNVSEAFKNGTVQISDVLPNLEEINIDYCGMVELPAGLSNIVSLKKLSITNCHKLSTFPEGIENLVNLESIRLTSCTSLVEFPESITSLQKLKFLDISDCISLSNLPNNIGKLGNLEKLNCRGCSRLAELPDSVTELEGLRDVVCDEETAALWEPYKTILTDLRLDVTQVDSNLNWLF</sequence>
<dbReference type="SUPFAM" id="SSF52058">
    <property type="entry name" value="L domain-like"/>
    <property type="match status" value="2"/>
</dbReference>
<keyword evidence="10" id="KW-1185">Reference proteome</keyword>
<name>A0AAN9ETT9_CLITE</name>
<comment type="caution">
    <text evidence="9">The sequence shown here is derived from an EMBL/GenBank/DDBJ whole genome shotgun (WGS) entry which is preliminary data.</text>
</comment>
<evidence type="ECO:0000313" key="10">
    <source>
        <dbReference type="Proteomes" id="UP001359559"/>
    </source>
</evidence>
<evidence type="ECO:0000313" key="9">
    <source>
        <dbReference type="EMBL" id="KAK7263083.1"/>
    </source>
</evidence>
<evidence type="ECO:0000256" key="4">
    <source>
        <dbReference type="ARBA" id="ARBA00022741"/>
    </source>
</evidence>
<dbReference type="Gene3D" id="1.10.8.430">
    <property type="entry name" value="Helical domain of apoptotic protease-activating factors"/>
    <property type="match status" value="1"/>
</dbReference>
<dbReference type="InterPro" id="IPR027417">
    <property type="entry name" value="P-loop_NTPase"/>
</dbReference>
<keyword evidence="4" id="KW-0547">Nucleotide-binding</keyword>
<dbReference type="Pfam" id="PF05659">
    <property type="entry name" value="RPW8"/>
    <property type="match status" value="1"/>
</dbReference>
<keyword evidence="3" id="KW-0677">Repeat</keyword>
<evidence type="ECO:0000256" key="1">
    <source>
        <dbReference type="ARBA" id="ARBA00008894"/>
    </source>
</evidence>
<comment type="similarity">
    <text evidence="1">Belongs to the disease resistance NB-LRR family.</text>
</comment>
<dbReference type="PANTHER" id="PTHR36766">
    <property type="entry name" value="PLANT BROAD-SPECTRUM MILDEW RESISTANCE PROTEIN RPW8"/>
    <property type="match status" value="1"/>
</dbReference>
<dbReference type="PANTHER" id="PTHR36766:SF3">
    <property type="entry name" value="RPW8 DOMAIN-CONTAINING PROTEIN"/>
    <property type="match status" value="1"/>
</dbReference>
<dbReference type="Gene3D" id="3.80.10.10">
    <property type="entry name" value="Ribonuclease Inhibitor"/>
    <property type="match status" value="2"/>
</dbReference>
<dbReference type="InterPro" id="IPR032675">
    <property type="entry name" value="LRR_dom_sf"/>
</dbReference>
<gene>
    <name evidence="9" type="ORF">RJT34_30667</name>
</gene>
<evidence type="ECO:0000256" key="5">
    <source>
        <dbReference type="ARBA" id="ARBA00022821"/>
    </source>
</evidence>
<evidence type="ECO:0000256" key="2">
    <source>
        <dbReference type="ARBA" id="ARBA00022614"/>
    </source>
</evidence>
<evidence type="ECO:0000256" key="7">
    <source>
        <dbReference type="SAM" id="Coils"/>
    </source>
</evidence>
<keyword evidence="7" id="KW-0175">Coiled coil</keyword>
<dbReference type="EMBL" id="JAYKXN010000008">
    <property type="protein sequence ID" value="KAK7263083.1"/>
    <property type="molecule type" value="Genomic_DNA"/>
</dbReference>
<dbReference type="SUPFAM" id="SSF52540">
    <property type="entry name" value="P-loop containing nucleoside triphosphate hydrolases"/>
    <property type="match status" value="1"/>
</dbReference>